<feature type="compositionally biased region" description="Polar residues" evidence="2">
    <location>
        <begin position="1"/>
        <end position="14"/>
    </location>
</feature>
<feature type="non-terminal residue" evidence="4">
    <location>
        <position position="478"/>
    </location>
</feature>
<dbReference type="AlphaFoldDB" id="A0A4Y7SN38"/>
<dbReference type="PANTHER" id="PTHR42032:SF1">
    <property type="entry name" value="YALI0E30679P"/>
    <property type="match status" value="1"/>
</dbReference>
<feature type="compositionally biased region" description="Basic residues" evidence="2">
    <location>
        <begin position="22"/>
        <end position="32"/>
    </location>
</feature>
<dbReference type="PANTHER" id="PTHR42032">
    <property type="entry name" value="YALI0E30679P"/>
    <property type="match status" value="1"/>
</dbReference>
<feature type="transmembrane region" description="Helical" evidence="3">
    <location>
        <begin position="229"/>
        <end position="246"/>
    </location>
</feature>
<reference evidence="4 5" key="1">
    <citation type="journal article" date="2019" name="Nat. Ecol. Evol.">
        <title>Megaphylogeny resolves global patterns of mushroom evolution.</title>
        <authorList>
            <person name="Varga T."/>
            <person name="Krizsan K."/>
            <person name="Foldi C."/>
            <person name="Dima B."/>
            <person name="Sanchez-Garcia M."/>
            <person name="Sanchez-Ramirez S."/>
            <person name="Szollosi G.J."/>
            <person name="Szarkandi J.G."/>
            <person name="Papp V."/>
            <person name="Albert L."/>
            <person name="Andreopoulos W."/>
            <person name="Angelini C."/>
            <person name="Antonin V."/>
            <person name="Barry K.W."/>
            <person name="Bougher N.L."/>
            <person name="Buchanan P."/>
            <person name="Buyck B."/>
            <person name="Bense V."/>
            <person name="Catcheside P."/>
            <person name="Chovatia M."/>
            <person name="Cooper J."/>
            <person name="Damon W."/>
            <person name="Desjardin D."/>
            <person name="Finy P."/>
            <person name="Geml J."/>
            <person name="Haridas S."/>
            <person name="Hughes K."/>
            <person name="Justo A."/>
            <person name="Karasinski D."/>
            <person name="Kautmanova I."/>
            <person name="Kiss B."/>
            <person name="Kocsube S."/>
            <person name="Kotiranta H."/>
            <person name="LaButti K.M."/>
            <person name="Lechner B.E."/>
            <person name="Liimatainen K."/>
            <person name="Lipzen A."/>
            <person name="Lukacs Z."/>
            <person name="Mihaltcheva S."/>
            <person name="Morgado L.N."/>
            <person name="Niskanen T."/>
            <person name="Noordeloos M.E."/>
            <person name="Ohm R.A."/>
            <person name="Ortiz-Santana B."/>
            <person name="Ovrebo C."/>
            <person name="Racz N."/>
            <person name="Riley R."/>
            <person name="Savchenko A."/>
            <person name="Shiryaev A."/>
            <person name="Soop K."/>
            <person name="Spirin V."/>
            <person name="Szebenyi C."/>
            <person name="Tomsovsky M."/>
            <person name="Tulloss R.E."/>
            <person name="Uehling J."/>
            <person name="Grigoriev I.V."/>
            <person name="Vagvolgyi C."/>
            <person name="Papp T."/>
            <person name="Martin F.M."/>
            <person name="Miettinen O."/>
            <person name="Hibbett D.S."/>
            <person name="Nagy L.G."/>
        </authorList>
    </citation>
    <scope>NUCLEOTIDE SEQUENCE [LARGE SCALE GENOMIC DNA]</scope>
    <source>
        <strain evidence="4 5">FP101781</strain>
    </source>
</reference>
<dbReference type="EMBL" id="QPFP01000082">
    <property type="protein sequence ID" value="TEB23068.1"/>
    <property type="molecule type" value="Genomic_DNA"/>
</dbReference>
<evidence type="ECO:0000256" key="2">
    <source>
        <dbReference type="SAM" id="MobiDB-lite"/>
    </source>
</evidence>
<keyword evidence="3" id="KW-0472">Membrane</keyword>
<feature type="transmembrane region" description="Helical" evidence="3">
    <location>
        <begin position="170"/>
        <end position="192"/>
    </location>
</feature>
<comment type="caution">
    <text evidence="4">The sequence shown here is derived from an EMBL/GenBank/DDBJ whole genome shotgun (WGS) entry which is preliminary data.</text>
</comment>
<keyword evidence="1" id="KW-0175">Coiled coil</keyword>
<proteinExistence type="predicted"/>
<evidence type="ECO:0000256" key="3">
    <source>
        <dbReference type="SAM" id="Phobius"/>
    </source>
</evidence>
<feature type="region of interest" description="Disordered" evidence="2">
    <location>
        <begin position="397"/>
        <end position="427"/>
    </location>
</feature>
<accession>A0A4Y7SN38</accession>
<sequence length="478" mass="53475">MPTAVTETTLNTARLPQENPLRRRMHLLHRAHSLTSLGASNRKNMPGLPGMSHRNSEDQGKEDDRSGDSSPMDYESGMESSEEENSPKRASFPKAGPAAASKPMPQPKVTPARPRVNTTSLNPPSSSFWNKEPSPMSPASRSWYEFDLAVVVALVSPIGNWLTGGDHIKNLLLIVLLIFYLHQIIEIPWSLYRKARPRRRAPHIPPSPTAPAEEQYAHLAATELHNLELFFLFCTLISPLCGALLLRYATAAVLGPDAVSWFSTGLFVLATGMRPWAHLVDRLNERTSELHDFVHYPEAQARQEPTDELEQRVAKLEKSLDKLKGNVVHATEEVYEYVDDVLDSVRGDIRELGKYQDEKLSQLEESVEKQLGRPPLARIGSLLTPIWLKRWRPTLSSGTSVHKTHPNAAKIVSSSPFPSQRSPSPRSSTLLNIIDEEEVVYESFPMLVRPVVYASRIASRMISIFVSPFSAVLRMMFG</sequence>
<feature type="compositionally biased region" description="Low complexity" evidence="2">
    <location>
        <begin position="413"/>
        <end position="427"/>
    </location>
</feature>
<feature type="coiled-coil region" evidence="1">
    <location>
        <begin position="306"/>
        <end position="333"/>
    </location>
</feature>
<keyword evidence="5" id="KW-1185">Reference proteome</keyword>
<feature type="compositionally biased region" description="Basic and acidic residues" evidence="2">
    <location>
        <begin position="54"/>
        <end position="67"/>
    </location>
</feature>
<keyword evidence="3" id="KW-0812">Transmembrane</keyword>
<keyword evidence="3" id="KW-1133">Transmembrane helix</keyword>
<feature type="region of interest" description="Disordered" evidence="2">
    <location>
        <begin position="1"/>
        <end position="133"/>
    </location>
</feature>
<evidence type="ECO:0000256" key="1">
    <source>
        <dbReference type="SAM" id="Coils"/>
    </source>
</evidence>
<evidence type="ECO:0000313" key="5">
    <source>
        <dbReference type="Proteomes" id="UP000298030"/>
    </source>
</evidence>
<name>A0A4Y7SN38_COPMI</name>
<dbReference type="Proteomes" id="UP000298030">
    <property type="component" value="Unassembled WGS sequence"/>
</dbReference>
<evidence type="ECO:0000313" key="4">
    <source>
        <dbReference type="EMBL" id="TEB23068.1"/>
    </source>
</evidence>
<dbReference type="STRING" id="71717.A0A4Y7SN38"/>
<protein>
    <submittedName>
        <fullName evidence="4">Uncharacterized protein</fullName>
    </submittedName>
</protein>
<feature type="compositionally biased region" description="Polar residues" evidence="2">
    <location>
        <begin position="116"/>
        <end position="129"/>
    </location>
</feature>
<gene>
    <name evidence="4" type="ORF">FA13DRAFT_1740370</name>
</gene>
<organism evidence="4 5">
    <name type="scientific">Coprinellus micaceus</name>
    <name type="common">Glistening ink-cap mushroom</name>
    <name type="synonym">Coprinus micaceus</name>
    <dbReference type="NCBI Taxonomy" id="71717"/>
    <lineage>
        <taxon>Eukaryota</taxon>
        <taxon>Fungi</taxon>
        <taxon>Dikarya</taxon>
        <taxon>Basidiomycota</taxon>
        <taxon>Agaricomycotina</taxon>
        <taxon>Agaricomycetes</taxon>
        <taxon>Agaricomycetidae</taxon>
        <taxon>Agaricales</taxon>
        <taxon>Agaricineae</taxon>
        <taxon>Psathyrellaceae</taxon>
        <taxon>Coprinellus</taxon>
    </lineage>
</organism>
<dbReference type="OrthoDB" id="10263751at2759"/>